<comment type="caution">
    <text evidence="1">The sequence shown here is derived from an EMBL/GenBank/DDBJ whole genome shotgun (WGS) entry which is preliminary data.</text>
</comment>
<evidence type="ECO:0008006" key="3">
    <source>
        <dbReference type="Google" id="ProtNLM"/>
    </source>
</evidence>
<keyword evidence="2" id="KW-1185">Reference proteome</keyword>
<dbReference type="Proteomes" id="UP001352852">
    <property type="component" value="Unassembled WGS sequence"/>
</dbReference>
<evidence type="ECO:0000313" key="2">
    <source>
        <dbReference type="Proteomes" id="UP001352852"/>
    </source>
</evidence>
<evidence type="ECO:0000313" key="1">
    <source>
        <dbReference type="EMBL" id="MED6265107.1"/>
    </source>
</evidence>
<name>A0ABU7CQ95_9TELE</name>
<dbReference type="EMBL" id="JAHUTJ010002201">
    <property type="protein sequence ID" value="MED6265107.1"/>
    <property type="molecule type" value="Genomic_DNA"/>
</dbReference>
<protein>
    <recommendedName>
        <fullName evidence="3">Secreted protein</fullName>
    </recommendedName>
</protein>
<accession>A0ABU7CQ95</accession>
<sequence>MVTKHTLSLSRPLGLPRLVLCILRWALVGALAHRRGWVLGLIHCPFGLGAAAPVLYRQPTSVQGIWLPRGYALFLSAWGCCDLLEPSPSVCCFSWVLCVAGLLQFSLL</sequence>
<reference evidence="1 2" key="1">
    <citation type="submission" date="2021-06" db="EMBL/GenBank/DDBJ databases">
        <authorList>
            <person name="Palmer J.M."/>
        </authorList>
    </citation>
    <scope>NUCLEOTIDE SEQUENCE [LARGE SCALE GENOMIC DNA]</scope>
    <source>
        <strain evidence="1 2">CL_MEX2019</strain>
        <tissue evidence="1">Muscle</tissue>
    </source>
</reference>
<organism evidence="1 2">
    <name type="scientific">Characodon lateralis</name>
    <dbReference type="NCBI Taxonomy" id="208331"/>
    <lineage>
        <taxon>Eukaryota</taxon>
        <taxon>Metazoa</taxon>
        <taxon>Chordata</taxon>
        <taxon>Craniata</taxon>
        <taxon>Vertebrata</taxon>
        <taxon>Euteleostomi</taxon>
        <taxon>Actinopterygii</taxon>
        <taxon>Neopterygii</taxon>
        <taxon>Teleostei</taxon>
        <taxon>Neoteleostei</taxon>
        <taxon>Acanthomorphata</taxon>
        <taxon>Ovalentaria</taxon>
        <taxon>Atherinomorphae</taxon>
        <taxon>Cyprinodontiformes</taxon>
        <taxon>Goodeidae</taxon>
        <taxon>Characodon</taxon>
    </lineage>
</organism>
<gene>
    <name evidence="1" type="ORF">CHARACLAT_022025</name>
</gene>
<proteinExistence type="predicted"/>